<organism evidence="2 5">
    <name type="scientific">Phytophthora rubi</name>
    <dbReference type="NCBI Taxonomy" id="129364"/>
    <lineage>
        <taxon>Eukaryota</taxon>
        <taxon>Sar</taxon>
        <taxon>Stramenopiles</taxon>
        <taxon>Oomycota</taxon>
        <taxon>Peronosporomycetes</taxon>
        <taxon>Peronosporales</taxon>
        <taxon>Peronosporaceae</taxon>
        <taxon>Phytophthora</taxon>
    </lineage>
</organism>
<dbReference type="EMBL" id="QXFU01000956">
    <property type="protein sequence ID" value="KAE9015089.1"/>
    <property type="molecule type" value="Genomic_DNA"/>
</dbReference>
<proteinExistence type="predicted"/>
<evidence type="ECO:0008006" key="8">
    <source>
        <dbReference type="Google" id="ProtNLM"/>
    </source>
</evidence>
<reference evidence="5 7" key="1">
    <citation type="submission" date="2018-09" db="EMBL/GenBank/DDBJ databases">
        <title>Genomic investigation of the strawberry pathogen Phytophthora fragariae indicates pathogenicity is determined by transcriptional variation in three key races.</title>
        <authorList>
            <person name="Adams T.M."/>
            <person name="Armitage A.D."/>
            <person name="Sobczyk M.K."/>
            <person name="Bates H.J."/>
            <person name="Dunwell J.M."/>
            <person name="Nellist C.F."/>
            <person name="Harrison R.J."/>
        </authorList>
    </citation>
    <scope>NUCLEOTIDE SEQUENCE [LARGE SCALE GENOMIC DNA]</scope>
    <source>
        <strain evidence="2 5">SCRP249</strain>
        <strain evidence="3 7">SCRP324</strain>
        <strain evidence="4 6">SCRP333</strain>
    </source>
</reference>
<comment type="caution">
    <text evidence="2">The sequence shown here is derived from an EMBL/GenBank/DDBJ whole genome shotgun (WGS) entry which is preliminary data.</text>
</comment>
<dbReference type="EMBL" id="QXFT01000904">
    <property type="protein sequence ID" value="KAE9333528.1"/>
    <property type="molecule type" value="Genomic_DNA"/>
</dbReference>
<feature type="chain" id="PRO_5036164632" description="Secreted protein" evidence="1">
    <location>
        <begin position="20"/>
        <end position="89"/>
    </location>
</feature>
<feature type="signal peptide" evidence="1">
    <location>
        <begin position="1"/>
        <end position="19"/>
    </location>
</feature>
<protein>
    <recommendedName>
        <fullName evidence="8">Secreted protein</fullName>
    </recommendedName>
</protein>
<name>A0A6A3JQM8_9STRA</name>
<gene>
    <name evidence="2" type="ORF">PR001_g20049</name>
    <name evidence="3" type="ORF">PR002_g14029</name>
    <name evidence="4" type="ORF">PR003_g13975</name>
</gene>
<dbReference type="EMBL" id="QXFV01001930">
    <property type="protein sequence ID" value="KAE8995738.1"/>
    <property type="molecule type" value="Genomic_DNA"/>
</dbReference>
<dbReference type="Proteomes" id="UP000434957">
    <property type="component" value="Unassembled WGS sequence"/>
</dbReference>
<evidence type="ECO:0000313" key="6">
    <source>
        <dbReference type="Proteomes" id="UP000434957"/>
    </source>
</evidence>
<dbReference type="Proteomes" id="UP000435112">
    <property type="component" value="Unassembled WGS sequence"/>
</dbReference>
<evidence type="ECO:0000313" key="7">
    <source>
        <dbReference type="Proteomes" id="UP000435112"/>
    </source>
</evidence>
<dbReference type="Proteomes" id="UP000429607">
    <property type="component" value="Unassembled WGS sequence"/>
</dbReference>
<accession>A0A6A3JQM8</accession>
<sequence length="89" mass="10369">MPPPKAWLMLPHTIGLIVMWRPHYQVPSMYMCEYQCSVVAMQRRSSSWVSLPQWGQVIPNWRVDYVGLASRGYLLCRDTSCPSYHSSYS</sequence>
<evidence type="ECO:0000313" key="2">
    <source>
        <dbReference type="EMBL" id="KAE8995738.1"/>
    </source>
</evidence>
<dbReference type="AlphaFoldDB" id="A0A6A3JQM8"/>
<evidence type="ECO:0000313" key="4">
    <source>
        <dbReference type="EMBL" id="KAE9333528.1"/>
    </source>
</evidence>
<evidence type="ECO:0000313" key="5">
    <source>
        <dbReference type="Proteomes" id="UP000429607"/>
    </source>
</evidence>
<keyword evidence="6" id="KW-1185">Reference proteome</keyword>
<evidence type="ECO:0000313" key="3">
    <source>
        <dbReference type="EMBL" id="KAE9015089.1"/>
    </source>
</evidence>
<keyword evidence="1" id="KW-0732">Signal</keyword>
<evidence type="ECO:0000256" key="1">
    <source>
        <dbReference type="SAM" id="SignalP"/>
    </source>
</evidence>